<keyword evidence="3" id="KW-1185">Reference proteome</keyword>
<evidence type="ECO:0000256" key="1">
    <source>
        <dbReference type="SAM" id="MobiDB-lite"/>
    </source>
</evidence>
<comment type="caution">
    <text evidence="2">The sequence shown here is derived from an EMBL/GenBank/DDBJ whole genome shotgun (WGS) entry which is preliminary data.</text>
</comment>
<dbReference type="GeneID" id="92028983"/>
<evidence type="ECO:0000313" key="2">
    <source>
        <dbReference type="EMBL" id="KAK7536440.1"/>
    </source>
</evidence>
<dbReference type="EMBL" id="JBBPEH010000007">
    <property type="protein sequence ID" value="KAK7536440.1"/>
    <property type="molecule type" value="Genomic_DNA"/>
</dbReference>
<dbReference type="Proteomes" id="UP001360953">
    <property type="component" value="Unassembled WGS sequence"/>
</dbReference>
<sequence>MFAGLACALCVGVSSWESESLFVGKQLRPIQSSRASTSGSAAATQPRRPRQRQRRAYTSSQIGIFRGQRERQSAIVTVGFLRALPVFNEIGNACGGAVSIAESRAGTRLLPGGGRYRYAARSTTVTMLRAARYTFCLIFTTLSCSATVSFKRAVCIV</sequence>
<gene>
    <name evidence="2" type="ORF">J3D65DRAFT_418665</name>
</gene>
<reference evidence="2 3" key="1">
    <citation type="submission" date="2024-04" db="EMBL/GenBank/DDBJ databases">
        <title>Phyllosticta paracitricarpa is synonymous to the EU quarantine fungus P. citricarpa based on phylogenomic analyses.</title>
        <authorList>
            <consortium name="Lawrence Berkeley National Laboratory"/>
            <person name="Van ingen-buijs V.A."/>
            <person name="Van westerhoven A.C."/>
            <person name="Haridas S."/>
            <person name="Skiadas P."/>
            <person name="Martin F."/>
            <person name="Groenewald J.Z."/>
            <person name="Crous P.W."/>
            <person name="Seidl M.F."/>
        </authorList>
    </citation>
    <scope>NUCLEOTIDE SEQUENCE [LARGE SCALE GENOMIC DNA]</scope>
    <source>
        <strain evidence="2 3">CPC 17464</strain>
    </source>
</reference>
<feature type="compositionally biased region" description="Low complexity" evidence="1">
    <location>
        <begin position="33"/>
        <end position="46"/>
    </location>
</feature>
<accession>A0ABR1LML5</accession>
<proteinExistence type="predicted"/>
<dbReference type="RefSeq" id="XP_066654856.1">
    <property type="nucleotide sequence ID" value="XM_066796077.1"/>
</dbReference>
<feature type="region of interest" description="Disordered" evidence="1">
    <location>
        <begin position="33"/>
        <end position="53"/>
    </location>
</feature>
<name>A0ABR1LML5_9PEZI</name>
<evidence type="ECO:0008006" key="4">
    <source>
        <dbReference type="Google" id="ProtNLM"/>
    </source>
</evidence>
<protein>
    <recommendedName>
        <fullName evidence="4">Secreted protein</fullName>
    </recommendedName>
</protein>
<organism evidence="2 3">
    <name type="scientific">Phyllosticta citribraziliensis</name>
    <dbReference type="NCBI Taxonomy" id="989973"/>
    <lineage>
        <taxon>Eukaryota</taxon>
        <taxon>Fungi</taxon>
        <taxon>Dikarya</taxon>
        <taxon>Ascomycota</taxon>
        <taxon>Pezizomycotina</taxon>
        <taxon>Dothideomycetes</taxon>
        <taxon>Dothideomycetes incertae sedis</taxon>
        <taxon>Botryosphaeriales</taxon>
        <taxon>Phyllostictaceae</taxon>
        <taxon>Phyllosticta</taxon>
    </lineage>
</organism>
<evidence type="ECO:0000313" key="3">
    <source>
        <dbReference type="Proteomes" id="UP001360953"/>
    </source>
</evidence>